<dbReference type="InterPro" id="IPR004866">
    <property type="entry name" value="CHB/HEX_N_dom"/>
</dbReference>
<keyword evidence="10" id="KW-1185">Reference proteome</keyword>
<dbReference type="InterPro" id="IPR004867">
    <property type="entry name" value="CHB_C_dom"/>
</dbReference>
<evidence type="ECO:0000256" key="2">
    <source>
        <dbReference type="ARBA" id="ARBA00006285"/>
    </source>
</evidence>
<dbReference type="InterPro" id="IPR015882">
    <property type="entry name" value="HEX_bac_N"/>
</dbReference>
<dbReference type="CDD" id="cd02847">
    <property type="entry name" value="E_set_Chitobiase_C"/>
    <property type="match status" value="1"/>
</dbReference>
<dbReference type="Pfam" id="PF02838">
    <property type="entry name" value="Glyco_hydro_20b"/>
    <property type="match status" value="1"/>
</dbReference>
<dbReference type="InterPro" id="IPR029018">
    <property type="entry name" value="Hex-like_dom2"/>
</dbReference>
<gene>
    <name evidence="9" type="ORF">GFH32_16190</name>
</gene>
<dbReference type="SUPFAM" id="SSF81296">
    <property type="entry name" value="E set domains"/>
    <property type="match status" value="1"/>
</dbReference>
<evidence type="ECO:0000313" key="10">
    <source>
        <dbReference type="Proteomes" id="UP000326921"/>
    </source>
</evidence>
<dbReference type="GO" id="GO:0030203">
    <property type="term" value="P:glycosaminoglycan metabolic process"/>
    <property type="evidence" value="ECO:0007669"/>
    <property type="project" value="TreeGrafter"/>
</dbReference>
<dbReference type="InterPro" id="IPR013783">
    <property type="entry name" value="Ig-like_fold"/>
</dbReference>
<name>A0A5Q0QC58_9SPHI</name>
<sequence length="827" mass="93747">MRIFTKMALVILMSSMTSAFAQKQDFQVKWDYSAQYNGKDSLGLQLTLINKGSSNLELKNYSLWFNSMYPIQEGSFGNYNIHNRNGNLYSIDFDGGTILAQDSLRIEYQSPYPIAHSSLVPNGFYLQHNIDNKNIIPINDPIIAPLKISATEQNQFLTNLYEKTALRKGEGNQLILPTPYAMKEGKGNLRLSVSVGYYVDDAFKTDLSMWNAFADQLSQIKFTNADVRSARFKVLFDEGMGEEEYKLKINANGIEIKGGKPSGIFYALQSIKSLLTADQLLGIGNVNLPYVEVHDKPRYSYRGLMIDIARNFKDKEVILKYLDLMAQYKLNKLHLHLIDDEGWRLEIPTLPELTEIGSVRSPYFKDGHSLQPAYGSGVSETKGHYLSRADFLEILNYASARYITVIPEIETPGHARAAIKSMEHRFMRLMAQGKQKEAEEFLLYEAEDKSKYSSAQYWDDNVMNPALPSVYRFLDVVITDIQKMYSDAGLTLKTISLGGDEVPAGSWENSPKVKELMNREGFKTVYEVWPYYISKIQALCESKGLEMAGWEEIGMVNKGDGMVVNDKLADKGMLLDVWNNVIGGGQEDLAYKLANAGYKTIFASCANYYLDMVWDKDFREPGLKWASISDLYQSFALLPEAFFANMKYTDAGAKLDPKYISQKTRLTEQGKSNLIGLKAALWQETVLSADRMDYMLLPRLFALAERAWRPAHHWEDDSRFDKREFDNTYTAFIRKVGIQELPKLDKLAGGFQYRLPSVGVKAQGNKLLANIEYPGFVIHYTTDNSEPTLHSLVFPKQGIKVTKGQRIKLAAISKNGRVGRVSEYIQE</sequence>
<evidence type="ECO:0000256" key="6">
    <source>
        <dbReference type="PIRSR" id="PIRSR625705-1"/>
    </source>
</evidence>
<dbReference type="Pfam" id="PF00728">
    <property type="entry name" value="Glyco_hydro_20"/>
    <property type="match status" value="1"/>
</dbReference>
<comment type="similarity">
    <text evidence="2">Belongs to the glycosyl hydrolase 20 family.</text>
</comment>
<evidence type="ECO:0000256" key="3">
    <source>
        <dbReference type="ARBA" id="ARBA00012663"/>
    </source>
</evidence>
<feature type="active site" description="Proton donor" evidence="6">
    <location>
        <position position="501"/>
    </location>
</feature>
<dbReference type="Proteomes" id="UP000326921">
    <property type="component" value="Chromosome"/>
</dbReference>
<keyword evidence="7" id="KW-0732">Signal</keyword>
<dbReference type="Gene3D" id="3.30.379.10">
    <property type="entry name" value="Chitobiase/beta-hexosaminidase domain 2-like"/>
    <property type="match status" value="1"/>
</dbReference>
<dbReference type="PANTHER" id="PTHR22600">
    <property type="entry name" value="BETA-HEXOSAMINIDASE"/>
    <property type="match status" value="1"/>
</dbReference>
<evidence type="ECO:0000259" key="8">
    <source>
        <dbReference type="SMART" id="SM01081"/>
    </source>
</evidence>
<feature type="domain" description="Chitobiase/beta-hexosaminidases N-terminal" evidence="8">
    <location>
        <begin position="24"/>
        <end position="181"/>
    </location>
</feature>
<reference evidence="9 10" key="1">
    <citation type="submission" date="2019-10" db="EMBL/GenBank/DDBJ databases">
        <authorList>
            <person name="Dong K."/>
        </authorList>
    </citation>
    <scope>NUCLEOTIDE SEQUENCE [LARGE SCALE GENOMIC DNA]</scope>
    <source>
        <strain evidence="10">dk4302</strain>
    </source>
</reference>
<evidence type="ECO:0000256" key="1">
    <source>
        <dbReference type="ARBA" id="ARBA00001231"/>
    </source>
</evidence>
<dbReference type="SMART" id="SM01081">
    <property type="entry name" value="CHB_HEX"/>
    <property type="match status" value="1"/>
</dbReference>
<dbReference type="InterPro" id="IPR015883">
    <property type="entry name" value="Glyco_hydro_20_cat"/>
</dbReference>
<dbReference type="PANTHER" id="PTHR22600:SF57">
    <property type="entry name" value="BETA-N-ACETYLHEXOSAMINIDASE"/>
    <property type="match status" value="1"/>
</dbReference>
<dbReference type="InterPro" id="IPR025705">
    <property type="entry name" value="Beta_hexosaminidase_sua/sub"/>
</dbReference>
<evidence type="ECO:0000256" key="4">
    <source>
        <dbReference type="ARBA" id="ARBA00022801"/>
    </source>
</evidence>
<dbReference type="InterPro" id="IPR012291">
    <property type="entry name" value="CBM2_carb-bd_dom_sf"/>
</dbReference>
<feature type="chain" id="PRO_5024907713" description="beta-N-acetylhexosaminidase" evidence="7">
    <location>
        <begin position="22"/>
        <end position="827"/>
    </location>
</feature>
<dbReference type="Pfam" id="PF03174">
    <property type="entry name" value="CHB_HEX_C"/>
    <property type="match status" value="1"/>
</dbReference>
<dbReference type="GO" id="GO:0030247">
    <property type="term" value="F:polysaccharide binding"/>
    <property type="evidence" value="ECO:0007669"/>
    <property type="project" value="InterPro"/>
</dbReference>
<dbReference type="Gene3D" id="2.60.40.290">
    <property type="match status" value="1"/>
</dbReference>
<dbReference type="GO" id="GO:0005975">
    <property type="term" value="P:carbohydrate metabolic process"/>
    <property type="evidence" value="ECO:0007669"/>
    <property type="project" value="InterPro"/>
</dbReference>
<protein>
    <recommendedName>
        <fullName evidence="3">beta-N-acetylhexosaminidase</fullName>
        <ecNumber evidence="3">3.2.1.52</ecNumber>
    </recommendedName>
</protein>
<dbReference type="EC" id="3.2.1.52" evidence="3"/>
<dbReference type="Gene3D" id="3.20.20.80">
    <property type="entry name" value="Glycosidases"/>
    <property type="match status" value="1"/>
</dbReference>
<evidence type="ECO:0000313" key="9">
    <source>
        <dbReference type="EMBL" id="QGA27767.1"/>
    </source>
</evidence>
<evidence type="ECO:0000256" key="7">
    <source>
        <dbReference type="SAM" id="SignalP"/>
    </source>
</evidence>
<keyword evidence="5" id="KW-0326">Glycosidase</keyword>
<comment type="catalytic activity">
    <reaction evidence="1">
        <text>Hydrolysis of terminal non-reducing N-acetyl-D-hexosamine residues in N-acetyl-beta-D-hexosaminides.</text>
        <dbReference type="EC" id="3.2.1.52"/>
    </reaction>
</comment>
<dbReference type="KEGG" id="sphe:GFH32_16190"/>
<dbReference type="EMBL" id="CP045652">
    <property type="protein sequence ID" value="QGA27767.1"/>
    <property type="molecule type" value="Genomic_DNA"/>
</dbReference>
<dbReference type="InterPro" id="IPR017853">
    <property type="entry name" value="GH"/>
</dbReference>
<dbReference type="SUPFAM" id="SSF55545">
    <property type="entry name" value="beta-N-acetylhexosaminidase-like domain"/>
    <property type="match status" value="1"/>
</dbReference>
<feature type="signal peptide" evidence="7">
    <location>
        <begin position="1"/>
        <end position="21"/>
    </location>
</feature>
<dbReference type="GO" id="GO:0004563">
    <property type="term" value="F:beta-N-acetylhexosaminidase activity"/>
    <property type="evidence" value="ECO:0007669"/>
    <property type="project" value="UniProtKB-EC"/>
</dbReference>
<accession>A0A5Q0QC58</accession>
<evidence type="ECO:0000256" key="5">
    <source>
        <dbReference type="ARBA" id="ARBA00023295"/>
    </source>
</evidence>
<dbReference type="PRINTS" id="PR00738">
    <property type="entry name" value="GLHYDRLASE20"/>
</dbReference>
<dbReference type="SUPFAM" id="SSF51445">
    <property type="entry name" value="(Trans)glycosidases"/>
    <property type="match status" value="1"/>
</dbReference>
<dbReference type="AlphaFoldDB" id="A0A5Q0QC58"/>
<proteinExistence type="inferred from homology"/>
<keyword evidence="4 9" id="KW-0378">Hydrolase</keyword>
<dbReference type="InterPro" id="IPR014756">
    <property type="entry name" value="Ig_E-set"/>
</dbReference>
<dbReference type="Gene3D" id="2.60.40.10">
    <property type="entry name" value="Immunoglobulins"/>
    <property type="match status" value="1"/>
</dbReference>
<organism evidence="9 10">
    <name type="scientific">Sphingobacterium zhuxiongii</name>
    <dbReference type="NCBI Taxonomy" id="2662364"/>
    <lineage>
        <taxon>Bacteria</taxon>
        <taxon>Pseudomonadati</taxon>
        <taxon>Bacteroidota</taxon>
        <taxon>Sphingobacteriia</taxon>
        <taxon>Sphingobacteriales</taxon>
        <taxon>Sphingobacteriaceae</taxon>
        <taxon>Sphingobacterium</taxon>
    </lineage>
</organism>
<dbReference type="RefSeq" id="WP_153512594.1">
    <property type="nucleotide sequence ID" value="NZ_CP045652.1"/>
</dbReference>
<dbReference type="GO" id="GO:0016020">
    <property type="term" value="C:membrane"/>
    <property type="evidence" value="ECO:0007669"/>
    <property type="project" value="TreeGrafter"/>
</dbReference>